<accession>A0ABW8I9R1</accession>
<evidence type="ECO:0000313" key="2">
    <source>
        <dbReference type="Proteomes" id="UP001619911"/>
    </source>
</evidence>
<evidence type="ECO:0008006" key="3">
    <source>
        <dbReference type="Google" id="ProtNLM"/>
    </source>
</evidence>
<protein>
    <recommendedName>
        <fullName evidence="3">DUF3277 domain-containing protein</fullName>
    </recommendedName>
</protein>
<organism evidence="1 2">
    <name type="scientific">Bacillus lumedeiriae</name>
    <dbReference type="NCBI Taxonomy" id="3058829"/>
    <lineage>
        <taxon>Bacteria</taxon>
        <taxon>Bacillati</taxon>
        <taxon>Bacillota</taxon>
        <taxon>Bacilli</taxon>
        <taxon>Bacillales</taxon>
        <taxon>Bacillaceae</taxon>
        <taxon>Bacillus</taxon>
    </lineage>
</organism>
<name>A0ABW8I9R1_9BACI</name>
<dbReference type="Proteomes" id="UP001619911">
    <property type="component" value="Unassembled WGS sequence"/>
</dbReference>
<gene>
    <name evidence="1" type="ORF">QYG89_11195</name>
</gene>
<proteinExistence type="predicted"/>
<dbReference type="EMBL" id="JAUIYO010000008">
    <property type="protein sequence ID" value="MFK2826230.1"/>
    <property type="molecule type" value="Genomic_DNA"/>
</dbReference>
<reference evidence="1 2" key="1">
    <citation type="submission" date="2023-07" db="EMBL/GenBank/DDBJ databases">
        <title>Bacillus lucianemedeirus sp. nov, a new species isolated from an immunobiological production facility.</title>
        <authorList>
            <person name="Costa L.V."/>
            <person name="Miranda R.V.S.L."/>
            <person name="Brandao M.L.L."/>
            <person name="Reis C.M.F."/>
            <person name="Frazao A.M."/>
            <person name="Cruz F.V."/>
            <person name="Baio P.V.P."/>
            <person name="Veras J.F.C."/>
            <person name="Ramos J.N."/>
            <person name="Vieira V."/>
        </authorList>
    </citation>
    <scope>NUCLEOTIDE SEQUENCE [LARGE SCALE GENOMIC DNA]</scope>
    <source>
        <strain evidence="1 2">B190/17</strain>
    </source>
</reference>
<dbReference type="RefSeq" id="WP_404317292.1">
    <property type="nucleotide sequence ID" value="NZ_JAUIYO010000008.1"/>
</dbReference>
<keyword evidence="2" id="KW-1185">Reference proteome</keyword>
<sequence length="129" mass="14414">MSEYTLTLTVISLMVNSDAIETTFKDTLISFGTSESEADGHTVKLLAGIPNGLITTEYQHNMSMRSFSTITHQKITLTKNQPVYLAAWSATTKNSLRSLNSENGELPEGLEDNEITILYKVEWTEKTKH</sequence>
<evidence type="ECO:0000313" key="1">
    <source>
        <dbReference type="EMBL" id="MFK2826230.1"/>
    </source>
</evidence>
<comment type="caution">
    <text evidence="1">The sequence shown here is derived from an EMBL/GenBank/DDBJ whole genome shotgun (WGS) entry which is preliminary data.</text>
</comment>